<dbReference type="GO" id="GO:0005829">
    <property type="term" value="C:cytosol"/>
    <property type="evidence" value="ECO:0007669"/>
    <property type="project" value="TreeGrafter"/>
</dbReference>
<dbReference type="GO" id="GO:0016705">
    <property type="term" value="F:oxidoreductase activity, acting on paired donors, with incorporation or reduction of molecular oxygen"/>
    <property type="evidence" value="ECO:0007669"/>
    <property type="project" value="InterPro"/>
</dbReference>
<dbReference type="PANTHER" id="PTHR30137:SF15">
    <property type="entry name" value="BLL6902 PROTEIN"/>
    <property type="match status" value="1"/>
</dbReference>
<proteinExistence type="predicted"/>
<dbReference type="Pfam" id="PF00296">
    <property type="entry name" value="Bac_luciferase"/>
    <property type="match status" value="1"/>
</dbReference>
<dbReference type="InterPro" id="IPR036661">
    <property type="entry name" value="Luciferase-like_sf"/>
</dbReference>
<reference evidence="3" key="1">
    <citation type="submission" date="2016-01" db="EMBL/GenBank/DDBJ databases">
        <authorList>
            <person name="Regsiter A."/>
            <person name="william w."/>
        </authorList>
    </citation>
    <scope>NUCLEOTIDE SEQUENCE [LARGE SCALE GENOMIC DNA]</scope>
    <source>
        <strain evidence="3">CFBP 6623</strain>
    </source>
</reference>
<organism evidence="2 3">
    <name type="scientific">Agrobacterium tomkonis CFBP 6623</name>
    <dbReference type="NCBI Taxonomy" id="1183432"/>
    <lineage>
        <taxon>Bacteria</taxon>
        <taxon>Pseudomonadati</taxon>
        <taxon>Pseudomonadota</taxon>
        <taxon>Alphaproteobacteria</taxon>
        <taxon>Hyphomicrobiales</taxon>
        <taxon>Rhizobiaceae</taxon>
        <taxon>Rhizobium/Agrobacterium group</taxon>
        <taxon>Agrobacterium</taxon>
        <taxon>Agrobacterium tumefaciens complex</taxon>
    </lineage>
</organism>
<evidence type="ECO:0000313" key="3">
    <source>
        <dbReference type="Proteomes" id="UP000191988"/>
    </source>
</evidence>
<evidence type="ECO:0000313" key="2">
    <source>
        <dbReference type="EMBL" id="CUX44336.1"/>
    </source>
</evidence>
<dbReference type="PANTHER" id="PTHR30137">
    <property type="entry name" value="LUCIFERASE-LIKE MONOOXYGENASE"/>
    <property type="match status" value="1"/>
</dbReference>
<dbReference type="STRING" id="1183432.AGR3A_Lc110116"/>
<protein>
    <submittedName>
        <fullName evidence="2">Monooxygenase</fullName>
    </submittedName>
</protein>
<keyword evidence="2" id="KW-0503">Monooxygenase</keyword>
<dbReference type="Gene3D" id="3.20.20.30">
    <property type="entry name" value="Luciferase-like domain"/>
    <property type="match status" value="1"/>
</dbReference>
<dbReference type="InterPro" id="IPR011251">
    <property type="entry name" value="Luciferase-like_dom"/>
</dbReference>
<dbReference type="AlphaFoldDB" id="A0A1S7QYL4"/>
<evidence type="ECO:0000259" key="1">
    <source>
        <dbReference type="Pfam" id="PF00296"/>
    </source>
</evidence>
<dbReference type="Proteomes" id="UP000191988">
    <property type="component" value="Unassembled WGS sequence"/>
</dbReference>
<sequence>MPLSRISHFAFLVPGNYHDDDPAKGLEETLQLFEAGEALGYHSAWVRQRHLERGVSSAATFLAAASQRTKRIGLGTAVIQLGYENPFRLAEDLATVDVLSHGRLNVGVSVGAPPFAHLISDYVDNAADADYSHARAEKLAKALRSEPLSSDTEAGNAAGAQVPRLRPLAKGLTDRLWYGGGSQNSARWAGKAGFNLLTGNIVSGENTDDFLTAQAALVARFRQEWAHERQPRVALGRVILPTDSASPATRRRYAEFAAERDKRTHAPHGARRTLFLPDIVGTTEEILEKLSRDPVLPHVSEFRLELPYEFQPEDYRQIVTDFASAVPQLSGGRPVLKMAAGQ</sequence>
<dbReference type="InterPro" id="IPR050766">
    <property type="entry name" value="Bact_Lucif_Oxidored"/>
</dbReference>
<dbReference type="RefSeq" id="WP_046801488.1">
    <property type="nucleotide sequence ID" value="NZ_LT009724.1"/>
</dbReference>
<keyword evidence="3" id="KW-1185">Reference proteome</keyword>
<accession>A0A1S7QYL4</accession>
<gene>
    <name evidence="2" type="ORF">AGR3A_Lc110116</name>
</gene>
<feature type="domain" description="Luciferase-like" evidence="1">
    <location>
        <begin position="17"/>
        <end position="273"/>
    </location>
</feature>
<dbReference type="SUPFAM" id="SSF51679">
    <property type="entry name" value="Bacterial luciferase-like"/>
    <property type="match status" value="1"/>
</dbReference>
<dbReference type="GO" id="GO:0004497">
    <property type="term" value="F:monooxygenase activity"/>
    <property type="evidence" value="ECO:0007669"/>
    <property type="project" value="UniProtKB-KW"/>
</dbReference>
<keyword evidence="2" id="KW-0560">Oxidoreductase</keyword>
<dbReference type="EMBL" id="FBWK01000047">
    <property type="protein sequence ID" value="CUX44336.1"/>
    <property type="molecule type" value="Genomic_DNA"/>
</dbReference>
<name>A0A1S7QYL4_9HYPH</name>